<dbReference type="InterPro" id="IPR000859">
    <property type="entry name" value="CUB_dom"/>
</dbReference>
<feature type="compositionally biased region" description="Basic and acidic residues" evidence="3">
    <location>
        <begin position="194"/>
        <end position="204"/>
    </location>
</feature>
<dbReference type="Proteomes" id="UP001186944">
    <property type="component" value="Unassembled WGS sequence"/>
</dbReference>
<organism evidence="6 7">
    <name type="scientific">Pinctada imbricata</name>
    <name type="common">Atlantic pearl-oyster</name>
    <name type="synonym">Pinctada martensii</name>
    <dbReference type="NCBI Taxonomy" id="66713"/>
    <lineage>
        <taxon>Eukaryota</taxon>
        <taxon>Metazoa</taxon>
        <taxon>Spiralia</taxon>
        <taxon>Lophotrochozoa</taxon>
        <taxon>Mollusca</taxon>
        <taxon>Bivalvia</taxon>
        <taxon>Autobranchia</taxon>
        <taxon>Pteriomorphia</taxon>
        <taxon>Pterioida</taxon>
        <taxon>Pterioidea</taxon>
        <taxon>Pteriidae</taxon>
        <taxon>Pinctada</taxon>
    </lineage>
</organism>
<evidence type="ECO:0000313" key="6">
    <source>
        <dbReference type="EMBL" id="KAK3098912.1"/>
    </source>
</evidence>
<accession>A0AA88Y616</accession>
<keyword evidence="7" id="KW-1185">Reference proteome</keyword>
<comment type="caution">
    <text evidence="2">Lacks conserved residue(s) required for the propagation of feature annotation.</text>
</comment>
<protein>
    <recommendedName>
        <fullName evidence="5">CUB domain-containing protein</fullName>
    </recommendedName>
</protein>
<dbReference type="Gene3D" id="2.60.120.290">
    <property type="entry name" value="Spermadhesin, CUB domain"/>
    <property type="match status" value="1"/>
</dbReference>
<dbReference type="SUPFAM" id="SSF49854">
    <property type="entry name" value="Spermadhesin, CUB domain"/>
    <property type="match status" value="1"/>
</dbReference>
<dbReference type="InterPro" id="IPR035914">
    <property type="entry name" value="Sperma_CUB_dom_sf"/>
</dbReference>
<dbReference type="InterPro" id="IPR002172">
    <property type="entry name" value="LDrepeatLR_classA_rpt"/>
</dbReference>
<evidence type="ECO:0000313" key="7">
    <source>
        <dbReference type="Proteomes" id="UP001186944"/>
    </source>
</evidence>
<keyword evidence="1 2" id="KW-1015">Disulfide bond</keyword>
<dbReference type="AlphaFoldDB" id="A0AA88Y616"/>
<dbReference type="CDD" id="cd00112">
    <property type="entry name" value="LDLa"/>
    <property type="match status" value="1"/>
</dbReference>
<feature type="domain" description="CUB" evidence="5">
    <location>
        <begin position="3"/>
        <end position="79"/>
    </location>
</feature>
<gene>
    <name evidence="6" type="ORF">FSP39_024239</name>
</gene>
<dbReference type="EMBL" id="VSWD01000007">
    <property type="protein sequence ID" value="KAK3098912.1"/>
    <property type="molecule type" value="Genomic_DNA"/>
</dbReference>
<feature type="region of interest" description="Disordered" evidence="3">
    <location>
        <begin position="177"/>
        <end position="204"/>
    </location>
</feature>
<dbReference type="CDD" id="cd00041">
    <property type="entry name" value="CUB"/>
    <property type="match status" value="1"/>
</dbReference>
<sequence>MEASGGNQVSLTISSFVGDMFGTECRDYITVTDGPTSDNTLLDKNCTTLSNVVINSTARWMMVQFKADGATFTSGFMATVSAVKAATDISTYDTTIQDCNSHMYLCSNKICVVRAYICDGFNDCGCTNECDESSCDGIGLSAADNIGLGVGIGGFIFIVIFLVVHFIERHRKKKALMQEEETDRQIRNSKKKGGGKEKDTKDKKDAKGHRFFALGMDTRSYDAAKRNYDAKKRSYGATKRSYDAKKRSYYATKRSYDAKKLSYGATKRSYDAKKRSYDAKMEATSLLRIVTSPLRVTVCLREDAMFPTEHRM</sequence>
<evidence type="ECO:0000256" key="4">
    <source>
        <dbReference type="SAM" id="Phobius"/>
    </source>
</evidence>
<comment type="caution">
    <text evidence="6">The sequence shown here is derived from an EMBL/GenBank/DDBJ whole genome shotgun (WGS) entry which is preliminary data.</text>
</comment>
<evidence type="ECO:0000256" key="1">
    <source>
        <dbReference type="ARBA" id="ARBA00023157"/>
    </source>
</evidence>
<dbReference type="PROSITE" id="PS50068">
    <property type="entry name" value="LDLRA_2"/>
    <property type="match status" value="1"/>
</dbReference>
<evidence type="ECO:0000256" key="2">
    <source>
        <dbReference type="PROSITE-ProRule" id="PRU00124"/>
    </source>
</evidence>
<keyword evidence="4" id="KW-0472">Membrane</keyword>
<dbReference type="Pfam" id="PF00431">
    <property type="entry name" value="CUB"/>
    <property type="match status" value="1"/>
</dbReference>
<reference evidence="6" key="1">
    <citation type="submission" date="2019-08" db="EMBL/GenBank/DDBJ databases">
        <title>The improved chromosome-level genome for the pearl oyster Pinctada fucata martensii using PacBio sequencing and Hi-C.</title>
        <authorList>
            <person name="Zheng Z."/>
        </authorList>
    </citation>
    <scope>NUCLEOTIDE SEQUENCE</scope>
    <source>
        <strain evidence="6">ZZ-2019</strain>
        <tissue evidence="6">Adductor muscle</tissue>
    </source>
</reference>
<proteinExistence type="predicted"/>
<feature type="transmembrane region" description="Helical" evidence="4">
    <location>
        <begin position="146"/>
        <end position="167"/>
    </location>
</feature>
<name>A0AA88Y616_PINIB</name>
<evidence type="ECO:0000259" key="5">
    <source>
        <dbReference type="Pfam" id="PF00431"/>
    </source>
</evidence>
<keyword evidence="4" id="KW-0812">Transmembrane</keyword>
<keyword evidence="4" id="KW-1133">Transmembrane helix</keyword>
<feature type="disulfide bond" evidence="2">
    <location>
        <begin position="99"/>
        <end position="111"/>
    </location>
</feature>
<evidence type="ECO:0000256" key="3">
    <source>
        <dbReference type="SAM" id="MobiDB-lite"/>
    </source>
</evidence>